<gene>
    <name evidence="3" type="ORF">C7M84_007508</name>
</gene>
<dbReference type="AlphaFoldDB" id="A0A3R7PQL3"/>
<feature type="transmembrane region" description="Helical" evidence="2">
    <location>
        <begin position="113"/>
        <end position="133"/>
    </location>
</feature>
<reference evidence="3 4" key="2">
    <citation type="submission" date="2019-01" db="EMBL/GenBank/DDBJ databases">
        <title>The decoding of complex shrimp genome reveals the adaptation for benthos swimmer, frequently molting mechanism and breeding impact on genome.</title>
        <authorList>
            <person name="Sun Y."/>
            <person name="Gao Y."/>
            <person name="Yu Y."/>
        </authorList>
    </citation>
    <scope>NUCLEOTIDE SEQUENCE [LARGE SCALE GENOMIC DNA]</scope>
    <source>
        <tissue evidence="3">Muscle</tissue>
    </source>
</reference>
<organism evidence="3 4">
    <name type="scientific">Penaeus vannamei</name>
    <name type="common">Whiteleg shrimp</name>
    <name type="synonym">Litopenaeus vannamei</name>
    <dbReference type="NCBI Taxonomy" id="6689"/>
    <lineage>
        <taxon>Eukaryota</taxon>
        <taxon>Metazoa</taxon>
        <taxon>Ecdysozoa</taxon>
        <taxon>Arthropoda</taxon>
        <taxon>Crustacea</taxon>
        <taxon>Multicrustacea</taxon>
        <taxon>Malacostraca</taxon>
        <taxon>Eumalacostraca</taxon>
        <taxon>Eucarida</taxon>
        <taxon>Decapoda</taxon>
        <taxon>Dendrobranchiata</taxon>
        <taxon>Penaeoidea</taxon>
        <taxon>Penaeidae</taxon>
        <taxon>Penaeus</taxon>
    </lineage>
</organism>
<evidence type="ECO:0000256" key="1">
    <source>
        <dbReference type="SAM" id="MobiDB-lite"/>
    </source>
</evidence>
<proteinExistence type="predicted"/>
<dbReference type="Proteomes" id="UP000283509">
    <property type="component" value="Unassembled WGS sequence"/>
</dbReference>
<accession>A0A3R7PQL3</accession>
<feature type="transmembrane region" description="Helical" evidence="2">
    <location>
        <begin position="84"/>
        <end position="101"/>
    </location>
</feature>
<keyword evidence="4" id="KW-1185">Reference proteome</keyword>
<reference evidence="3 4" key="1">
    <citation type="submission" date="2018-04" db="EMBL/GenBank/DDBJ databases">
        <authorList>
            <person name="Zhang X."/>
            <person name="Yuan J."/>
            <person name="Li F."/>
            <person name="Xiang J."/>
        </authorList>
    </citation>
    <scope>NUCLEOTIDE SEQUENCE [LARGE SCALE GENOMIC DNA]</scope>
    <source>
        <tissue evidence="3">Muscle</tissue>
    </source>
</reference>
<sequence length="299" mass="32988">MTVFGAQALTSANVSRRRDIRGAPGKENAPCAGDHTPWQRLRVPVHHGGAPVATERRGQRGKQRMAQMYGGGYDDSEYESSDGFLPYVLPALAITGLSLLFPNIVTASATTPLCWSLLLLAVLAPAPVLGYSWGTYGSSSYESYDHDYYHPRSYQRQAEPRSIFARARSIMPRFADVAAETATSLAIPALVVLAFSALWPEHHYYRVKRDSGEMTTPTEELTEHMMNVYFAAMESDECLQRVVCELGASAKSLKPGNQNIIVSMLGSVSSKKYSSLFEKFKSGMNSERCQKIGCNFLDH</sequence>
<evidence type="ECO:0000313" key="3">
    <source>
        <dbReference type="EMBL" id="ROT74015.1"/>
    </source>
</evidence>
<feature type="transmembrane region" description="Helical" evidence="2">
    <location>
        <begin position="181"/>
        <end position="199"/>
    </location>
</feature>
<comment type="caution">
    <text evidence="3">The sequence shown here is derived from an EMBL/GenBank/DDBJ whole genome shotgun (WGS) entry which is preliminary data.</text>
</comment>
<evidence type="ECO:0000256" key="2">
    <source>
        <dbReference type="SAM" id="Phobius"/>
    </source>
</evidence>
<evidence type="ECO:0000313" key="4">
    <source>
        <dbReference type="Proteomes" id="UP000283509"/>
    </source>
</evidence>
<feature type="region of interest" description="Disordered" evidence="1">
    <location>
        <begin position="15"/>
        <end position="36"/>
    </location>
</feature>
<keyword evidence="2" id="KW-0812">Transmembrane</keyword>
<dbReference type="OrthoDB" id="6376270at2759"/>
<dbReference type="EMBL" id="QCYY01001953">
    <property type="protein sequence ID" value="ROT74015.1"/>
    <property type="molecule type" value="Genomic_DNA"/>
</dbReference>
<keyword evidence="2" id="KW-1133">Transmembrane helix</keyword>
<name>A0A3R7PQL3_PENVA</name>
<keyword evidence="2" id="KW-0472">Membrane</keyword>
<protein>
    <submittedName>
        <fullName evidence="3">Uncharacterized protein</fullName>
    </submittedName>
</protein>